<dbReference type="EMBL" id="QWGP01000005">
    <property type="protein sequence ID" value="RHZ96403.1"/>
    <property type="molecule type" value="Genomic_DNA"/>
</dbReference>
<dbReference type="Pfam" id="PF00702">
    <property type="entry name" value="Hydrolase"/>
    <property type="match status" value="1"/>
</dbReference>
<evidence type="ECO:0000313" key="1">
    <source>
        <dbReference type="EMBL" id="RHZ96403.1"/>
    </source>
</evidence>
<dbReference type="RefSeq" id="WP_118999650.1">
    <property type="nucleotide sequence ID" value="NZ_QWGP01000005.1"/>
</dbReference>
<dbReference type="CDD" id="cd07526">
    <property type="entry name" value="HAD_BPGM_like"/>
    <property type="match status" value="1"/>
</dbReference>
<name>A0AAX1UMP1_CERSP</name>
<dbReference type="InterPro" id="IPR023214">
    <property type="entry name" value="HAD_sf"/>
</dbReference>
<sequence>MDIGLVIFDCDGVLVDSEVLAVAVLIAELDRAGARVDEAFVHRHFLGRSFPAVQEVVQRQFGVTLPETFQAEERARLLAAFETGLRAMPGAAETVRALSVPFCLATSSTPARLTRSLEITGLAAFFEGRCFTASQVARGKPAPDLFLLAAAEMGVAPARCLVIEDTEPGVRAGLAAGMQVWRFTGGSHFANRSPEDAPDARPHRRFDSFDRFYETLPGLRRANCETLT</sequence>
<dbReference type="InterPro" id="IPR023198">
    <property type="entry name" value="PGP-like_dom2"/>
</dbReference>
<dbReference type="Proteomes" id="UP000266305">
    <property type="component" value="Unassembled WGS sequence"/>
</dbReference>
<dbReference type="InterPro" id="IPR006439">
    <property type="entry name" value="HAD-SF_hydro_IA"/>
</dbReference>
<evidence type="ECO:0000313" key="2">
    <source>
        <dbReference type="Proteomes" id="UP000266305"/>
    </source>
</evidence>
<protein>
    <submittedName>
        <fullName evidence="1">HAD family hydrolase</fullName>
    </submittedName>
</protein>
<proteinExistence type="predicted"/>
<dbReference type="InterPro" id="IPR036412">
    <property type="entry name" value="HAD-like_sf"/>
</dbReference>
<dbReference type="PANTHER" id="PTHR18901">
    <property type="entry name" value="2-DEOXYGLUCOSE-6-PHOSPHATE PHOSPHATASE 2"/>
    <property type="match status" value="1"/>
</dbReference>
<dbReference type="SFLD" id="SFLDG01135">
    <property type="entry name" value="C1.5.6:_HAD__Beta-PGM__Phospha"/>
    <property type="match status" value="1"/>
</dbReference>
<dbReference type="PANTHER" id="PTHR18901:SF38">
    <property type="entry name" value="PSEUDOURIDINE-5'-PHOSPHATASE"/>
    <property type="match status" value="1"/>
</dbReference>
<accession>A0AAX1UMP1</accession>
<dbReference type="AlphaFoldDB" id="A0AAX1UMP1"/>
<organism evidence="1 2">
    <name type="scientific">Cereibacter sphaeroides</name>
    <name type="common">Rhodobacter sphaeroides</name>
    <dbReference type="NCBI Taxonomy" id="1063"/>
    <lineage>
        <taxon>Bacteria</taxon>
        <taxon>Pseudomonadati</taxon>
        <taxon>Pseudomonadota</taxon>
        <taxon>Alphaproteobacteria</taxon>
        <taxon>Rhodobacterales</taxon>
        <taxon>Paracoccaceae</taxon>
        <taxon>Cereibacter</taxon>
    </lineage>
</organism>
<gene>
    <name evidence="1" type="ORF">D1114_06730</name>
</gene>
<dbReference type="SFLD" id="SFLDS00003">
    <property type="entry name" value="Haloacid_Dehalogenase"/>
    <property type="match status" value="1"/>
</dbReference>
<keyword evidence="1" id="KW-0378">Hydrolase</keyword>
<reference evidence="1 2" key="1">
    <citation type="submission" date="2018-08" db="EMBL/GenBank/DDBJ databases">
        <title>Draft genome sequence of Rhodobacter sphaeroides FY.</title>
        <authorList>
            <person name="Rayyan A."/>
            <person name="Meyer T.E."/>
            <person name="Kyndt J.A."/>
        </authorList>
    </citation>
    <scope>NUCLEOTIDE SEQUENCE [LARGE SCALE GENOMIC DNA]</scope>
    <source>
        <strain evidence="1 2">FY</strain>
    </source>
</reference>
<dbReference type="SFLD" id="SFLDG01129">
    <property type="entry name" value="C1.5:_HAD__Beta-PGM__Phosphata"/>
    <property type="match status" value="1"/>
</dbReference>
<dbReference type="NCBIfam" id="TIGR01509">
    <property type="entry name" value="HAD-SF-IA-v3"/>
    <property type="match status" value="1"/>
</dbReference>
<comment type="caution">
    <text evidence="1">The sequence shown here is derived from an EMBL/GenBank/DDBJ whole genome shotgun (WGS) entry which is preliminary data.</text>
</comment>
<dbReference type="SUPFAM" id="SSF56784">
    <property type="entry name" value="HAD-like"/>
    <property type="match status" value="1"/>
</dbReference>
<dbReference type="Gene3D" id="1.10.150.240">
    <property type="entry name" value="Putative phosphatase, domain 2"/>
    <property type="match status" value="1"/>
</dbReference>
<dbReference type="GO" id="GO:0016787">
    <property type="term" value="F:hydrolase activity"/>
    <property type="evidence" value="ECO:0007669"/>
    <property type="project" value="UniProtKB-KW"/>
</dbReference>
<dbReference type="Gene3D" id="3.40.50.1000">
    <property type="entry name" value="HAD superfamily/HAD-like"/>
    <property type="match status" value="1"/>
</dbReference>